<sequence>MARRVAAPVRIAVHGRPGVGVATVRAALVAVGLDILDASVGSSGAGEADIGIRVVAEVAKPEDAGLPFALAVLNKADLTGFGPGGPLVTASRRAVSVAGLLGAPTEPMVALLAVAALDPAVLDDTLIDALRILVGEPADLRSPDDFLTCTHRLSREVRQRLVDSLDLFGIAHSVVTLRANRLADVIQVRAELRRVSRIDEVLDRIAPLIAEAGYRRVLAVVDELQVPAITDTEIATFLAADDTVLARMAAAVDVVAAAGLRVDPADDATAHLIRAVHWRRLAAGPLGALHRDCATAIARGSLRLLAATAGPGCAA</sequence>
<organism evidence="1 2">
    <name type="scientific">Mycolicibacterium komossense</name>
    <dbReference type="NCBI Taxonomy" id="1779"/>
    <lineage>
        <taxon>Bacteria</taxon>
        <taxon>Bacillati</taxon>
        <taxon>Actinomycetota</taxon>
        <taxon>Actinomycetes</taxon>
        <taxon>Mycobacteriales</taxon>
        <taxon>Mycobacteriaceae</taxon>
        <taxon>Mycolicibacterium</taxon>
    </lineage>
</organism>
<dbReference type="EMBL" id="JACKTY010000018">
    <property type="protein sequence ID" value="MCV7225686.1"/>
    <property type="molecule type" value="Genomic_DNA"/>
</dbReference>
<evidence type="ECO:0000313" key="1">
    <source>
        <dbReference type="EMBL" id="MCV7225686.1"/>
    </source>
</evidence>
<keyword evidence="2" id="KW-1185">Reference proteome</keyword>
<comment type="caution">
    <text evidence="1">The sequence shown here is derived from an EMBL/GenBank/DDBJ whole genome shotgun (WGS) entry which is preliminary data.</text>
</comment>
<protein>
    <submittedName>
        <fullName evidence="1">Uncharacterized protein</fullName>
    </submittedName>
</protein>
<name>A0ABT3C8E6_9MYCO</name>
<dbReference type="Proteomes" id="UP001526201">
    <property type="component" value="Unassembled WGS sequence"/>
</dbReference>
<evidence type="ECO:0000313" key="2">
    <source>
        <dbReference type="Proteomes" id="UP001526201"/>
    </source>
</evidence>
<accession>A0ABT3C8E6</accession>
<gene>
    <name evidence="1" type="ORF">H7J73_06525</name>
</gene>
<proteinExistence type="predicted"/>
<reference evidence="1 2" key="1">
    <citation type="journal article" date="2022" name="BMC Genomics">
        <title>Comparative genome analysis of mycobacteria focusing on tRNA and non-coding RNA.</title>
        <authorList>
            <person name="Behra P.R.K."/>
            <person name="Pettersson B.M.F."/>
            <person name="Ramesh M."/>
            <person name="Das S."/>
            <person name="Dasgupta S."/>
            <person name="Kirsebom L.A."/>
        </authorList>
    </citation>
    <scope>NUCLEOTIDE SEQUENCE [LARGE SCALE GENOMIC DNA]</scope>
    <source>
        <strain evidence="1 2">DSM 44078</strain>
    </source>
</reference>